<organism evidence="13 14">
    <name type="scientific">Clostridium disporicum</name>
    <dbReference type="NCBI Taxonomy" id="84024"/>
    <lineage>
        <taxon>Bacteria</taxon>
        <taxon>Bacillati</taxon>
        <taxon>Bacillota</taxon>
        <taxon>Clostridia</taxon>
        <taxon>Eubacteriales</taxon>
        <taxon>Clostridiaceae</taxon>
        <taxon>Clostridium</taxon>
    </lineage>
</organism>
<evidence type="ECO:0000256" key="5">
    <source>
        <dbReference type="ARBA" id="ARBA00022741"/>
    </source>
</evidence>
<dbReference type="Gene3D" id="3.40.50.300">
    <property type="entry name" value="P-loop containing nucleotide triphosphate hydrolases"/>
    <property type="match status" value="1"/>
</dbReference>
<dbReference type="InterPro" id="IPR027417">
    <property type="entry name" value="P-loop_NTPase"/>
</dbReference>
<dbReference type="NCBIfam" id="TIGR00157">
    <property type="entry name" value="ribosome small subunit-dependent GTPase A"/>
    <property type="match status" value="1"/>
</dbReference>
<name>A0A173XRS3_9CLOT</name>
<evidence type="ECO:0000259" key="11">
    <source>
        <dbReference type="PROSITE" id="PS50936"/>
    </source>
</evidence>
<comment type="cofactor">
    <cofactor evidence="10">
        <name>Zn(2+)</name>
        <dbReference type="ChEBI" id="CHEBI:29105"/>
    </cofactor>
    <text evidence="10">Binds 1 zinc ion per subunit.</text>
</comment>
<keyword evidence="4 10" id="KW-0699">rRNA-binding</keyword>
<evidence type="ECO:0000259" key="12">
    <source>
        <dbReference type="PROSITE" id="PS51721"/>
    </source>
</evidence>
<comment type="similarity">
    <text evidence="10">Belongs to the TRAFAC class YlqF/YawG GTPase family. RsgA subfamily.</text>
</comment>
<feature type="binding site" evidence="10">
    <location>
        <position position="295"/>
    </location>
    <ligand>
        <name>Zn(2+)</name>
        <dbReference type="ChEBI" id="CHEBI:29105"/>
    </ligand>
</feature>
<dbReference type="SUPFAM" id="SSF52540">
    <property type="entry name" value="P-loop containing nucleoside triphosphate hydrolases"/>
    <property type="match status" value="1"/>
</dbReference>
<dbReference type="PROSITE" id="PS51721">
    <property type="entry name" value="G_CP"/>
    <property type="match status" value="1"/>
</dbReference>
<keyword evidence="7 10" id="KW-0862">Zinc</keyword>
<feature type="binding site" evidence="10">
    <location>
        <position position="282"/>
    </location>
    <ligand>
        <name>Zn(2+)</name>
        <dbReference type="ChEBI" id="CHEBI:29105"/>
    </ligand>
</feature>
<feature type="binding site" evidence="10">
    <location>
        <begin position="204"/>
        <end position="212"/>
    </location>
    <ligand>
        <name>GTP</name>
        <dbReference type="ChEBI" id="CHEBI:37565"/>
    </ligand>
</feature>
<keyword evidence="2 10" id="KW-0690">Ribosome biogenesis</keyword>
<dbReference type="EC" id="3.6.1.-" evidence="10"/>
<feature type="domain" description="EngC GTPase" evidence="11">
    <location>
        <begin position="113"/>
        <end position="259"/>
    </location>
</feature>
<dbReference type="InterPro" id="IPR010914">
    <property type="entry name" value="RsgA_GTPase_dom"/>
</dbReference>
<evidence type="ECO:0000256" key="2">
    <source>
        <dbReference type="ARBA" id="ARBA00022517"/>
    </source>
</evidence>
<dbReference type="HAMAP" id="MF_01820">
    <property type="entry name" value="GTPase_RsgA"/>
    <property type="match status" value="1"/>
</dbReference>
<keyword evidence="3 10" id="KW-0479">Metal-binding</keyword>
<dbReference type="Pfam" id="PF03193">
    <property type="entry name" value="RsgA_GTPase"/>
    <property type="match status" value="1"/>
</dbReference>
<proteinExistence type="inferred from homology"/>
<evidence type="ECO:0000256" key="6">
    <source>
        <dbReference type="ARBA" id="ARBA00022801"/>
    </source>
</evidence>
<dbReference type="STRING" id="84024.ERS852471_01150"/>
<evidence type="ECO:0000256" key="7">
    <source>
        <dbReference type="ARBA" id="ARBA00022833"/>
    </source>
</evidence>
<gene>
    <name evidence="13" type="primary">rsgA_1</name>
    <name evidence="10" type="synonym">rsgA</name>
    <name evidence="13" type="ORF">ERS852470_01004</name>
</gene>
<evidence type="ECO:0000256" key="9">
    <source>
        <dbReference type="ARBA" id="ARBA00023134"/>
    </source>
</evidence>
<protein>
    <recommendedName>
        <fullName evidence="10">Small ribosomal subunit biogenesis GTPase RsgA</fullName>
        <ecNumber evidence="10">3.6.1.-</ecNumber>
    </recommendedName>
</protein>
<dbReference type="GO" id="GO:0003924">
    <property type="term" value="F:GTPase activity"/>
    <property type="evidence" value="ECO:0007669"/>
    <property type="project" value="UniProtKB-UniRule"/>
</dbReference>
<dbReference type="RefSeq" id="WP_042396598.1">
    <property type="nucleotide sequence ID" value="NZ_CYYT01000002.1"/>
</dbReference>
<dbReference type="Proteomes" id="UP000095558">
    <property type="component" value="Unassembled WGS sequence"/>
</dbReference>
<keyword evidence="6 10" id="KW-0378">Hydrolase</keyword>
<keyword evidence="5 10" id="KW-0547">Nucleotide-binding</keyword>
<evidence type="ECO:0000256" key="8">
    <source>
        <dbReference type="ARBA" id="ARBA00022884"/>
    </source>
</evidence>
<evidence type="ECO:0000256" key="10">
    <source>
        <dbReference type="HAMAP-Rule" id="MF_01820"/>
    </source>
</evidence>
<feature type="binding site" evidence="10">
    <location>
        <position position="289"/>
    </location>
    <ligand>
        <name>Zn(2+)</name>
        <dbReference type="ChEBI" id="CHEBI:29105"/>
    </ligand>
</feature>
<dbReference type="Gene3D" id="1.10.40.50">
    <property type="entry name" value="Probable gtpase engc, domain 3"/>
    <property type="match status" value="1"/>
</dbReference>
<keyword evidence="1 10" id="KW-0963">Cytoplasm</keyword>
<dbReference type="PROSITE" id="PS50936">
    <property type="entry name" value="ENGC_GTPASE"/>
    <property type="match status" value="1"/>
</dbReference>
<dbReference type="InterPro" id="IPR004881">
    <property type="entry name" value="Ribosome_biogen_GTPase_RsgA"/>
</dbReference>
<dbReference type="CDD" id="cd01854">
    <property type="entry name" value="YjeQ_EngC"/>
    <property type="match status" value="1"/>
</dbReference>
<dbReference type="GeneID" id="83011389"/>
<keyword evidence="8 10" id="KW-0694">RNA-binding</keyword>
<dbReference type="GO" id="GO:0046872">
    <property type="term" value="F:metal ion binding"/>
    <property type="evidence" value="ECO:0007669"/>
    <property type="project" value="UniProtKB-KW"/>
</dbReference>
<feature type="domain" description="CP-type G" evidence="12">
    <location>
        <begin position="105"/>
        <end position="261"/>
    </location>
</feature>
<dbReference type="OrthoDB" id="9809485at2"/>
<dbReference type="GO" id="GO:0005737">
    <property type="term" value="C:cytoplasm"/>
    <property type="evidence" value="ECO:0007669"/>
    <property type="project" value="UniProtKB-SubCell"/>
</dbReference>
<dbReference type="GO" id="GO:0042274">
    <property type="term" value="P:ribosomal small subunit biogenesis"/>
    <property type="evidence" value="ECO:0007669"/>
    <property type="project" value="UniProtKB-UniRule"/>
</dbReference>
<comment type="subcellular location">
    <subcellularLocation>
        <location evidence="10">Cytoplasm</location>
    </subcellularLocation>
</comment>
<evidence type="ECO:0000256" key="3">
    <source>
        <dbReference type="ARBA" id="ARBA00022723"/>
    </source>
</evidence>
<dbReference type="EMBL" id="CYZV01000008">
    <property type="protein sequence ID" value="CUN90980.1"/>
    <property type="molecule type" value="Genomic_DNA"/>
</dbReference>
<reference evidence="13 14" key="1">
    <citation type="submission" date="2015-09" db="EMBL/GenBank/DDBJ databases">
        <authorList>
            <consortium name="Pathogen Informatics"/>
        </authorList>
    </citation>
    <scope>NUCLEOTIDE SEQUENCE [LARGE SCALE GENOMIC DNA]</scope>
    <source>
        <strain evidence="13 14">2789STDY5834855</strain>
    </source>
</reference>
<accession>A0A173XRS3</accession>
<dbReference type="PANTHER" id="PTHR32120:SF10">
    <property type="entry name" value="SMALL RIBOSOMAL SUBUNIT BIOGENESIS GTPASE RSGA"/>
    <property type="match status" value="1"/>
</dbReference>
<comment type="subunit">
    <text evidence="10">Monomer. Associates with 30S ribosomal subunit, binds 16S rRNA.</text>
</comment>
<sequence>MEKTNLNNIGLTERFEIEATMYEDNLFLARVSVQHKDKYKIITEEGEALAEVSGKFKHEALGTESFPAVGDWVMVDRLNDSNGNAIIHHVLRRKSAFERKVAGNRRDIQIVAANIDIVFICMALNNDFNIRRLERYISVAWDSMATPVIVLTKADLCDNVLEKQLEVEAVAFGIDVLVTSSINGEGYEEIKNYIGNNKTVAFIGSSGIGKSTLINKLMGEEILLTNGLRNDDKGRHTTTHRELLVLPNGGVVIDTPGMRELQLITGDVDKSFSDIDEIAAQCKFSDCKHESEPGCAVRKAIEDGIIDINRFESYKKIQKELKYSELKGRKLEKEKINNMFASVGGIKNARKFAKEKNKRRYN</sequence>
<comment type="function">
    <text evidence="10">One of several proteins that assist in the late maturation steps of the functional core of the 30S ribosomal subunit. Helps release RbfA from mature subunits. May play a role in the assembly of ribosomal proteins into the subunit. Circularly permuted GTPase that catalyzes slow GTP hydrolysis, GTPase activity is stimulated by the 30S ribosomal subunit.</text>
</comment>
<keyword evidence="9 10" id="KW-0342">GTP-binding</keyword>
<evidence type="ECO:0000313" key="14">
    <source>
        <dbReference type="Proteomes" id="UP000095558"/>
    </source>
</evidence>
<evidence type="ECO:0000256" key="4">
    <source>
        <dbReference type="ARBA" id="ARBA00022730"/>
    </source>
</evidence>
<feature type="binding site" evidence="10">
    <location>
        <position position="287"/>
    </location>
    <ligand>
        <name>Zn(2+)</name>
        <dbReference type="ChEBI" id="CHEBI:29105"/>
    </ligand>
</feature>
<evidence type="ECO:0000313" key="13">
    <source>
        <dbReference type="EMBL" id="CUN90980.1"/>
    </source>
</evidence>
<feature type="binding site" evidence="10">
    <location>
        <begin position="152"/>
        <end position="155"/>
    </location>
    <ligand>
        <name>GTP</name>
        <dbReference type="ChEBI" id="CHEBI:37565"/>
    </ligand>
</feature>
<dbReference type="AlphaFoldDB" id="A0A173XRS3"/>
<evidence type="ECO:0000256" key="1">
    <source>
        <dbReference type="ARBA" id="ARBA00022490"/>
    </source>
</evidence>
<dbReference type="InterPro" id="IPR030378">
    <property type="entry name" value="G_CP_dom"/>
</dbReference>
<dbReference type="PANTHER" id="PTHR32120">
    <property type="entry name" value="SMALL RIBOSOMAL SUBUNIT BIOGENESIS GTPASE RSGA"/>
    <property type="match status" value="1"/>
</dbReference>
<dbReference type="GO" id="GO:0019843">
    <property type="term" value="F:rRNA binding"/>
    <property type="evidence" value="ECO:0007669"/>
    <property type="project" value="UniProtKB-KW"/>
</dbReference>
<dbReference type="GO" id="GO:0005525">
    <property type="term" value="F:GTP binding"/>
    <property type="evidence" value="ECO:0007669"/>
    <property type="project" value="UniProtKB-UniRule"/>
</dbReference>